<dbReference type="CDD" id="cd00087">
    <property type="entry name" value="FReD"/>
    <property type="match status" value="1"/>
</dbReference>
<sequence length="296" mass="33336">MNRLLVLTLLLVGFGSVFVKAQQCRYVPVCDDQIVNMGNPTGVFKGEKGDAGVPGRAGAKGQSSVGVKGDKGQRGDKCEDGALVQMQRQLHQMQSLLIPASCLTSSVYGKQRLRSGEEVFCDSGWRVIQRRFDGSVAFNLNWADYKVGFGNLTGEFWLGLDKIHQLTKNRGCRLRIDLWKFDDDHRYAEYSTFQVEDESDLYRLHVHGYSGTAGDSLSFHNNRQFSTKDRDNDLAADQCALRHSPEGAAWWFKDCFRSTLNAPWGRSNGAWTRIIWHAWASHDTPMKATTMKVRCD</sequence>
<dbReference type="Gene3D" id="3.90.215.10">
    <property type="entry name" value="Gamma Fibrinogen, chain A, domain 1"/>
    <property type="match status" value="1"/>
</dbReference>
<feature type="domain" description="Fibrinogen C-terminal" evidence="3">
    <location>
        <begin position="93"/>
        <end position="296"/>
    </location>
</feature>
<evidence type="ECO:0000313" key="5">
    <source>
        <dbReference type="Proteomes" id="UP001642483"/>
    </source>
</evidence>
<dbReference type="Proteomes" id="UP001642483">
    <property type="component" value="Unassembled WGS sequence"/>
</dbReference>
<dbReference type="SMART" id="SM00186">
    <property type="entry name" value="FBG"/>
    <property type="match status" value="1"/>
</dbReference>
<dbReference type="InterPro" id="IPR050373">
    <property type="entry name" value="Fibrinogen_C-term_domain"/>
</dbReference>
<comment type="caution">
    <text evidence="4">The sequence shown here is derived from an EMBL/GenBank/DDBJ whole genome shotgun (WGS) entry which is preliminary data.</text>
</comment>
<dbReference type="PANTHER" id="PTHR19143:SF394">
    <property type="entry name" value="ANGIOPOIETIN-RELATED PROTEIN 3-LIKE"/>
    <property type="match status" value="1"/>
</dbReference>
<dbReference type="SUPFAM" id="SSF56496">
    <property type="entry name" value="Fibrinogen C-terminal domain-like"/>
    <property type="match status" value="1"/>
</dbReference>
<reference evidence="4 5" key="1">
    <citation type="submission" date="2024-02" db="EMBL/GenBank/DDBJ databases">
        <authorList>
            <person name="Daric V."/>
            <person name="Darras S."/>
        </authorList>
    </citation>
    <scope>NUCLEOTIDE SEQUENCE [LARGE SCALE GENOMIC DNA]</scope>
</reference>
<dbReference type="InterPro" id="IPR002181">
    <property type="entry name" value="Fibrinogen_a/b/g_C_dom"/>
</dbReference>
<protein>
    <recommendedName>
        <fullName evidence="3">Fibrinogen C-terminal domain-containing protein</fullName>
    </recommendedName>
</protein>
<dbReference type="InterPro" id="IPR014716">
    <property type="entry name" value="Fibrinogen_a/b/g_C_1"/>
</dbReference>
<dbReference type="PANTHER" id="PTHR19143">
    <property type="entry name" value="FIBRINOGEN/TENASCIN/ANGIOPOEITIN"/>
    <property type="match status" value="1"/>
</dbReference>
<dbReference type="InterPro" id="IPR036056">
    <property type="entry name" value="Fibrinogen-like_C"/>
</dbReference>
<organism evidence="4 5">
    <name type="scientific">Clavelina lepadiformis</name>
    <name type="common">Light-bulb sea squirt</name>
    <name type="synonym">Ascidia lepadiformis</name>
    <dbReference type="NCBI Taxonomy" id="159417"/>
    <lineage>
        <taxon>Eukaryota</taxon>
        <taxon>Metazoa</taxon>
        <taxon>Chordata</taxon>
        <taxon>Tunicata</taxon>
        <taxon>Ascidiacea</taxon>
        <taxon>Aplousobranchia</taxon>
        <taxon>Clavelinidae</taxon>
        <taxon>Clavelina</taxon>
    </lineage>
</organism>
<dbReference type="PROSITE" id="PS51406">
    <property type="entry name" value="FIBRINOGEN_C_2"/>
    <property type="match status" value="1"/>
</dbReference>
<feature type="chain" id="PRO_5045557522" description="Fibrinogen C-terminal domain-containing protein" evidence="2">
    <location>
        <begin position="22"/>
        <end position="296"/>
    </location>
</feature>
<gene>
    <name evidence="4" type="ORF">CVLEPA_LOCUS4074</name>
</gene>
<proteinExistence type="predicted"/>
<accession>A0ABP0F4K1</accession>
<dbReference type="Pfam" id="PF00147">
    <property type="entry name" value="Fibrinogen_C"/>
    <property type="match status" value="1"/>
</dbReference>
<keyword evidence="5" id="KW-1185">Reference proteome</keyword>
<feature type="signal peptide" evidence="2">
    <location>
        <begin position="1"/>
        <end position="21"/>
    </location>
</feature>
<dbReference type="EMBL" id="CAWYQH010000013">
    <property type="protein sequence ID" value="CAK8674371.1"/>
    <property type="molecule type" value="Genomic_DNA"/>
</dbReference>
<evidence type="ECO:0000259" key="3">
    <source>
        <dbReference type="PROSITE" id="PS51406"/>
    </source>
</evidence>
<keyword evidence="2" id="KW-0732">Signal</keyword>
<feature type="region of interest" description="Disordered" evidence="1">
    <location>
        <begin position="54"/>
        <end position="74"/>
    </location>
</feature>
<evidence type="ECO:0000256" key="1">
    <source>
        <dbReference type="SAM" id="MobiDB-lite"/>
    </source>
</evidence>
<evidence type="ECO:0000313" key="4">
    <source>
        <dbReference type="EMBL" id="CAK8674371.1"/>
    </source>
</evidence>
<evidence type="ECO:0000256" key="2">
    <source>
        <dbReference type="SAM" id="SignalP"/>
    </source>
</evidence>
<name>A0ABP0F4K1_CLALP</name>